<proteinExistence type="inferred from homology"/>
<dbReference type="Pfam" id="PF07804">
    <property type="entry name" value="HipA_C"/>
    <property type="match status" value="1"/>
</dbReference>
<evidence type="ECO:0000259" key="4">
    <source>
        <dbReference type="Pfam" id="PF07804"/>
    </source>
</evidence>
<dbReference type="KEGG" id="mmob:F6R98_05385"/>
<comment type="similarity">
    <text evidence="1">Belongs to the HipA Ser/Thr kinase family.</text>
</comment>
<dbReference type="PANTHER" id="PTHR37419">
    <property type="entry name" value="SERINE/THREONINE-PROTEIN KINASE TOXIN HIPA"/>
    <property type="match status" value="1"/>
</dbReference>
<name>A0A5Q0BIV0_9GAMM</name>
<reference evidence="5 6" key="1">
    <citation type="submission" date="2019-09" db="EMBL/GenBank/DDBJ databases">
        <title>Ecophysiology of the spiral-shaped methanotroph Methylospira mobilis as revealed by the complete genome sequence.</title>
        <authorList>
            <person name="Oshkin I.Y."/>
            <person name="Dedysh S.N."/>
            <person name="Miroshnikov K."/>
            <person name="Danilova O.V."/>
            <person name="Hakobyan A."/>
            <person name="Liesack W."/>
        </authorList>
    </citation>
    <scope>NUCLEOTIDE SEQUENCE [LARGE SCALE GENOMIC DNA]</scope>
    <source>
        <strain evidence="5 6">Shm1</strain>
    </source>
</reference>
<dbReference type="InParanoid" id="A0A5Q0BIV0"/>
<dbReference type="GO" id="GO:0005829">
    <property type="term" value="C:cytosol"/>
    <property type="evidence" value="ECO:0007669"/>
    <property type="project" value="TreeGrafter"/>
</dbReference>
<evidence type="ECO:0000256" key="2">
    <source>
        <dbReference type="ARBA" id="ARBA00022679"/>
    </source>
</evidence>
<keyword evidence="3" id="KW-0418">Kinase</keyword>
<dbReference type="AlphaFoldDB" id="A0A5Q0BIV0"/>
<dbReference type="InterPro" id="IPR052028">
    <property type="entry name" value="HipA_Ser/Thr_kinase"/>
</dbReference>
<evidence type="ECO:0000256" key="3">
    <source>
        <dbReference type="ARBA" id="ARBA00022777"/>
    </source>
</evidence>
<dbReference type="PANTHER" id="PTHR37419:SF8">
    <property type="entry name" value="TOXIN YJJJ"/>
    <property type="match status" value="1"/>
</dbReference>
<dbReference type="FunCoup" id="A0A5Q0BIV0">
    <property type="interactions" value="3"/>
</dbReference>
<gene>
    <name evidence="5" type="primary">yjjJ</name>
    <name evidence="5" type="ORF">F6R98_05385</name>
</gene>
<dbReference type="NCBIfam" id="NF007297">
    <property type="entry name" value="PRK09775.1"/>
    <property type="match status" value="1"/>
</dbReference>
<dbReference type="InterPro" id="IPR012893">
    <property type="entry name" value="HipA-like_C"/>
</dbReference>
<dbReference type="OrthoDB" id="8555656at2"/>
<dbReference type="RefSeq" id="WP_153248113.1">
    <property type="nucleotide sequence ID" value="NZ_CP044205.1"/>
</dbReference>
<keyword evidence="2" id="KW-0808">Transferase</keyword>
<evidence type="ECO:0000313" key="5">
    <source>
        <dbReference type="EMBL" id="QFY42131.1"/>
    </source>
</evidence>
<dbReference type="Proteomes" id="UP000325755">
    <property type="component" value="Chromosome"/>
</dbReference>
<evidence type="ECO:0000313" key="6">
    <source>
        <dbReference type="Proteomes" id="UP000325755"/>
    </source>
</evidence>
<evidence type="ECO:0000256" key="1">
    <source>
        <dbReference type="ARBA" id="ARBA00010164"/>
    </source>
</evidence>
<organism evidence="5 6">
    <name type="scientific">Candidatus Methylospira mobilis</name>
    <dbReference type="NCBI Taxonomy" id="1808979"/>
    <lineage>
        <taxon>Bacteria</taxon>
        <taxon>Pseudomonadati</taxon>
        <taxon>Pseudomonadota</taxon>
        <taxon>Gammaproteobacteria</taxon>
        <taxon>Methylococcales</taxon>
        <taxon>Methylococcaceae</taxon>
        <taxon>Candidatus Methylospira</taxon>
    </lineage>
</organism>
<protein>
    <submittedName>
        <fullName evidence="5">Type II toxin-antitoxin system HipA family toxin YjjJ</fullName>
    </submittedName>
</protein>
<dbReference type="GO" id="GO:0004674">
    <property type="term" value="F:protein serine/threonine kinase activity"/>
    <property type="evidence" value="ECO:0007669"/>
    <property type="project" value="TreeGrafter"/>
</dbReference>
<keyword evidence="6" id="KW-1185">Reference proteome</keyword>
<accession>A0A5Q0BIV0</accession>
<dbReference type="EMBL" id="CP044205">
    <property type="protein sequence ID" value="QFY42131.1"/>
    <property type="molecule type" value="Genomic_DNA"/>
</dbReference>
<feature type="domain" description="HipA-like C-terminal" evidence="4">
    <location>
        <begin position="193"/>
        <end position="365"/>
    </location>
</feature>
<sequence length="435" mass="48386">MPTIIDALNRFDIATRRELADYLGVSQAGFSRLFRAHAERIAQIGRGRAVRYALRSSFARVETPVPVYRVSPEGKVGRFGELEPLSKGRFLIRDAVFEDLPWFLWDMRPQGFIGRAFAHSETALRLPTDLQAWQNEDILLALTRRGEDCSGDLVAGHEALERYLALQDAPVAVSRADYAALAHAAVLGDVAGSSAAGEQPKFTAMLAHPDACSVIVKFSPPVRESPAARRFADLLICEHLALTVMREQSQDAAVSAIVETGGRVMLETRRFDRSANGRRALLSGTAIDAQFVGVVEPDWAAFIRTLCRKKRIDSGDRDHVLLWHAFGLLIGNSDMHLGNLSFFTEDYRSFTLAPAYDMLPMRWSPARGGEIVERQLDIPLRLLDNASFETAAVMAEDFWCRVRGFDALERRFSAIADAALLEIARVRRKVAKFAL</sequence>